<dbReference type="SMART" id="SM00091">
    <property type="entry name" value="PAS"/>
    <property type="match status" value="2"/>
</dbReference>
<dbReference type="GO" id="GO:0007165">
    <property type="term" value="P:signal transduction"/>
    <property type="evidence" value="ECO:0007669"/>
    <property type="project" value="UniProtKB-KW"/>
</dbReference>
<dbReference type="InterPro" id="IPR001610">
    <property type="entry name" value="PAC"/>
</dbReference>
<dbReference type="GO" id="GO:0004888">
    <property type="term" value="F:transmembrane signaling receptor activity"/>
    <property type="evidence" value="ECO:0007669"/>
    <property type="project" value="InterPro"/>
</dbReference>
<dbReference type="InterPro" id="IPR051310">
    <property type="entry name" value="MCP_chemotaxis"/>
</dbReference>
<dbReference type="Gene3D" id="3.30.450.20">
    <property type="entry name" value="PAS domain"/>
    <property type="match status" value="2"/>
</dbReference>
<evidence type="ECO:0000256" key="3">
    <source>
        <dbReference type="PROSITE-ProRule" id="PRU00284"/>
    </source>
</evidence>
<dbReference type="PROSITE" id="PS50112">
    <property type="entry name" value="PAS"/>
    <property type="match status" value="1"/>
</dbReference>
<reference evidence="7" key="1">
    <citation type="submission" date="2017-10" db="EMBL/GenBank/DDBJ databases">
        <title>Chryseobacterium sp. B5 is a hydrocarbonoclastic and plant growth promoting bacterium.</title>
        <authorList>
            <person name="Thijs S."/>
            <person name="Gkorezis P."/>
            <person name="Van Hamme J."/>
        </authorList>
    </citation>
    <scope>NUCLEOTIDE SEQUENCE</scope>
    <source>
        <strain evidence="7">B5</strain>
    </source>
</reference>
<gene>
    <name evidence="7" type="ORF">CTI11_17895</name>
</gene>
<protein>
    <submittedName>
        <fullName evidence="7">Histidine kinase</fullName>
    </submittedName>
</protein>
<feature type="domain" description="PAS" evidence="5">
    <location>
        <begin position="31"/>
        <end position="71"/>
    </location>
</feature>
<dbReference type="PROSITE" id="PS50113">
    <property type="entry name" value="PAC"/>
    <property type="match status" value="2"/>
</dbReference>
<dbReference type="SMART" id="SM00086">
    <property type="entry name" value="PAC"/>
    <property type="match status" value="2"/>
</dbReference>
<organism evidence="7">
    <name type="scientific">Chryseobacterium sp. B5</name>
    <dbReference type="NCBI Taxonomy" id="2050562"/>
    <lineage>
        <taxon>Bacteria</taxon>
        <taxon>Pseudomonadati</taxon>
        <taxon>Bacteroidota</taxon>
        <taxon>Flavobacteriia</taxon>
        <taxon>Flavobacteriales</taxon>
        <taxon>Weeksellaceae</taxon>
        <taxon>Chryseobacterium group</taxon>
        <taxon>Chryseobacterium</taxon>
    </lineage>
</organism>
<evidence type="ECO:0000256" key="1">
    <source>
        <dbReference type="ARBA" id="ARBA00022500"/>
    </source>
</evidence>
<evidence type="ECO:0000259" key="4">
    <source>
        <dbReference type="PROSITE" id="PS50111"/>
    </source>
</evidence>
<comment type="similarity">
    <text evidence="2">Belongs to the methyl-accepting chemotaxis (MCP) protein family.</text>
</comment>
<comment type="caution">
    <text evidence="7">The sequence shown here is derived from an EMBL/GenBank/DDBJ whole genome shotgun (WGS) entry which is preliminary data.</text>
</comment>
<dbReference type="NCBIfam" id="TIGR00229">
    <property type="entry name" value="sensory_box"/>
    <property type="match status" value="2"/>
</dbReference>
<dbReference type="InterPro" id="IPR000700">
    <property type="entry name" value="PAS-assoc_C"/>
</dbReference>
<dbReference type="InterPro" id="IPR004090">
    <property type="entry name" value="Chemotax_Me-accpt_rcpt"/>
</dbReference>
<feature type="domain" description="PAC" evidence="6">
    <location>
        <begin position="213"/>
        <end position="265"/>
    </location>
</feature>
<dbReference type="PANTHER" id="PTHR43531">
    <property type="entry name" value="PROTEIN ICFG"/>
    <property type="match status" value="1"/>
</dbReference>
<dbReference type="CDD" id="cd00130">
    <property type="entry name" value="PAS"/>
    <property type="match status" value="2"/>
</dbReference>
<dbReference type="PANTHER" id="PTHR43531:SF11">
    <property type="entry name" value="METHYL-ACCEPTING CHEMOTAXIS PROTEIN 3"/>
    <property type="match status" value="1"/>
</dbReference>
<dbReference type="Gene3D" id="1.10.287.950">
    <property type="entry name" value="Methyl-accepting chemotaxis protein"/>
    <property type="match status" value="1"/>
</dbReference>
<evidence type="ECO:0000313" key="7">
    <source>
        <dbReference type="EMBL" id="PII34857.1"/>
    </source>
</evidence>
<dbReference type="InterPro" id="IPR013656">
    <property type="entry name" value="PAS_4"/>
</dbReference>
<keyword evidence="3" id="KW-0807">Transducer</keyword>
<dbReference type="EMBL" id="PEKC01000076">
    <property type="protein sequence ID" value="PII34857.1"/>
    <property type="molecule type" value="Genomic_DNA"/>
</dbReference>
<dbReference type="InterPro" id="IPR035965">
    <property type="entry name" value="PAS-like_dom_sf"/>
</dbReference>
<dbReference type="Pfam" id="PF00015">
    <property type="entry name" value="MCPsignal"/>
    <property type="match status" value="1"/>
</dbReference>
<dbReference type="InterPro" id="IPR004089">
    <property type="entry name" value="MCPsignal_dom"/>
</dbReference>
<dbReference type="SUPFAM" id="SSF58104">
    <property type="entry name" value="Methyl-accepting chemotaxis protein (MCP) signaling domain"/>
    <property type="match status" value="1"/>
</dbReference>
<dbReference type="GO" id="GO:0016301">
    <property type="term" value="F:kinase activity"/>
    <property type="evidence" value="ECO:0007669"/>
    <property type="project" value="UniProtKB-KW"/>
</dbReference>
<dbReference type="GO" id="GO:0006935">
    <property type="term" value="P:chemotaxis"/>
    <property type="evidence" value="ECO:0007669"/>
    <property type="project" value="UniProtKB-KW"/>
</dbReference>
<keyword evidence="1" id="KW-0145">Chemotaxis</keyword>
<dbReference type="SUPFAM" id="SSF55785">
    <property type="entry name" value="PYP-like sensor domain (PAS domain)"/>
    <property type="match status" value="2"/>
</dbReference>
<name>A0A2G7T716_9FLAO</name>
<evidence type="ECO:0000256" key="2">
    <source>
        <dbReference type="ARBA" id="ARBA00029447"/>
    </source>
</evidence>
<dbReference type="GO" id="GO:0016020">
    <property type="term" value="C:membrane"/>
    <property type="evidence" value="ECO:0007669"/>
    <property type="project" value="InterPro"/>
</dbReference>
<evidence type="ECO:0000259" key="6">
    <source>
        <dbReference type="PROSITE" id="PS50113"/>
    </source>
</evidence>
<accession>A0A2G7T716</accession>
<keyword evidence="7" id="KW-0808">Transferase</keyword>
<dbReference type="Pfam" id="PF08448">
    <property type="entry name" value="PAS_4"/>
    <property type="match status" value="1"/>
</dbReference>
<proteinExistence type="inferred from homology"/>
<evidence type="ECO:0000259" key="5">
    <source>
        <dbReference type="PROSITE" id="PS50112"/>
    </source>
</evidence>
<dbReference type="InterPro" id="IPR013655">
    <property type="entry name" value="PAS_fold_3"/>
</dbReference>
<dbReference type="Pfam" id="PF08447">
    <property type="entry name" value="PAS_3"/>
    <property type="match status" value="1"/>
</dbReference>
<keyword evidence="7" id="KW-0418">Kinase</keyword>
<dbReference type="AlphaFoldDB" id="A0A2G7T716"/>
<feature type="domain" description="PAC" evidence="6">
    <location>
        <begin position="90"/>
        <end position="142"/>
    </location>
</feature>
<dbReference type="PRINTS" id="PR00260">
    <property type="entry name" value="CHEMTRNSDUCR"/>
</dbReference>
<dbReference type="PROSITE" id="PS50111">
    <property type="entry name" value="CHEMOTAXIS_TRANSDUC_2"/>
    <property type="match status" value="1"/>
</dbReference>
<sequence length="445" mass="49067">MRGIRSILSRLGLRSDSPSSQLKALYSTQAVIELDPQGHILFANAQFLDLMGYELDELRGQHHRIFLDPADAQARDYRDFWARLARGQAFVGRCRRIDRQGREVWLQANYSPVLDSRGQVLRVVKYAMDISAEVLRDAEASSQLAAVGRAQAVIEFGLDGSILRCNRNFLEAMGYASEDELVGRHHSMFVAPQERSSAEYAAFWAHLSQGKHYRGQFRRIGRLGNDVWIEANYSPVLNQSGQPFKVVKYATDITQRYEATRLVQSAFEQLQQLVRDSAAQAHDAHAQARDVTRIAQRGDVALDSAVDAMSSISSNSRRIGEMVGLIDGIAFQTNLLALNAAVEAARAGEQGRGFGVVAGEVRSLAQRSAEAAREVKSVIGASAASVQLGFERVNESGDMMKQMRAAAVNASDIMDTIIQASQAQDTRLGEVREAVLRLENVVVQS</sequence>
<dbReference type="SMART" id="SM00283">
    <property type="entry name" value="MA"/>
    <property type="match status" value="1"/>
</dbReference>
<feature type="domain" description="Methyl-accepting transducer" evidence="4">
    <location>
        <begin position="265"/>
        <end position="445"/>
    </location>
</feature>
<dbReference type="InterPro" id="IPR000014">
    <property type="entry name" value="PAS"/>
</dbReference>